<organism evidence="1">
    <name type="scientific">Timema shepardi</name>
    <name type="common">Walking stick</name>
    <dbReference type="NCBI Taxonomy" id="629360"/>
    <lineage>
        <taxon>Eukaryota</taxon>
        <taxon>Metazoa</taxon>
        <taxon>Ecdysozoa</taxon>
        <taxon>Arthropoda</taxon>
        <taxon>Hexapoda</taxon>
        <taxon>Insecta</taxon>
        <taxon>Pterygota</taxon>
        <taxon>Neoptera</taxon>
        <taxon>Polyneoptera</taxon>
        <taxon>Phasmatodea</taxon>
        <taxon>Timematodea</taxon>
        <taxon>Timematoidea</taxon>
        <taxon>Timematidae</taxon>
        <taxon>Timema</taxon>
    </lineage>
</organism>
<dbReference type="EMBL" id="OC001665">
    <property type="protein sequence ID" value="CAD7260402.1"/>
    <property type="molecule type" value="Genomic_DNA"/>
</dbReference>
<proteinExistence type="predicted"/>
<reference evidence="1" key="1">
    <citation type="submission" date="2020-11" db="EMBL/GenBank/DDBJ databases">
        <authorList>
            <person name="Tran Van P."/>
        </authorList>
    </citation>
    <scope>NUCLEOTIDE SEQUENCE</scope>
</reference>
<name>A0A7R9ATM3_TIMSH</name>
<accession>A0A7R9ATM3</accession>
<gene>
    <name evidence="1" type="ORF">TSIB3V08_LOCUS4584</name>
</gene>
<protein>
    <submittedName>
        <fullName evidence="1">Uncharacterized protein</fullName>
    </submittedName>
</protein>
<dbReference type="AlphaFoldDB" id="A0A7R9ATM3"/>
<sequence length="107" mass="10989">MDLKRESNSPPDLPLPMQAGLVSSQTGLMAPPYPGVMYQTAQGMVYAAPTSALPNGVIFSLSQGGGTSTSSSGSSSHPQYITIPLPMALSAANGHAQEAADLSKNRK</sequence>
<evidence type="ECO:0000313" key="1">
    <source>
        <dbReference type="EMBL" id="CAD7260402.1"/>
    </source>
</evidence>